<evidence type="ECO:0000313" key="1">
    <source>
        <dbReference type="EMBL" id="VDM39072.1"/>
    </source>
</evidence>
<dbReference type="WBParaSite" id="TCNE_0000775101-mRNA-1">
    <property type="protein sequence ID" value="TCNE_0000775101-mRNA-1"/>
    <property type="gene ID" value="TCNE_0000775101"/>
</dbReference>
<sequence>MFFYVPKRSKMIYSQAFRNEQFSPAVALFSAAGLIRTTAGIQPSTSEIRKLSRITGDSRRVSRHSSARSALNCKRFRIPCSASACPFVASIVVSLS</sequence>
<accession>A0A183UGY1</accession>
<name>A0A183UGY1_TOXCA</name>
<reference evidence="1 2" key="2">
    <citation type="submission" date="2018-11" db="EMBL/GenBank/DDBJ databases">
        <authorList>
            <consortium name="Pathogen Informatics"/>
        </authorList>
    </citation>
    <scope>NUCLEOTIDE SEQUENCE [LARGE SCALE GENOMIC DNA]</scope>
</reference>
<proteinExistence type="predicted"/>
<dbReference type="AlphaFoldDB" id="A0A183UGY1"/>
<dbReference type="Proteomes" id="UP000050794">
    <property type="component" value="Unassembled WGS sequence"/>
</dbReference>
<protein>
    <submittedName>
        <fullName evidence="3">Transposase</fullName>
    </submittedName>
</protein>
<evidence type="ECO:0000313" key="2">
    <source>
        <dbReference type="Proteomes" id="UP000050794"/>
    </source>
</evidence>
<reference evidence="3" key="1">
    <citation type="submission" date="2016-06" db="UniProtKB">
        <authorList>
            <consortium name="WormBaseParasite"/>
        </authorList>
    </citation>
    <scope>IDENTIFICATION</scope>
</reference>
<evidence type="ECO:0000313" key="3">
    <source>
        <dbReference type="WBParaSite" id="TCNE_0000775101-mRNA-1"/>
    </source>
</evidence>
<dbReference type="EMBL" id="UYWY01019748">
    <property type="protein sequence ID" value="VDM39072.1"/>
    <property type="molecule type" value="Genomic_DNA"/>
</dbReference>
<gene>
    <name evidence="1" type="ORF">TCNE_LOCUS7751</name>
</gene>
<organism evidence="2 3">
    <name type="scientific">Toxocara canis</name>
    <name type="common">Canine roundworm</name>
    <dbReference type="NCBI Taxonomy" id="6265"/>
    <lineage>
        <taxon>Eukaryota</taxon>
        <taxon>Metazoa</taxon>
        <taxon>Ecdysozoa</taxon>
        <taxon>Nematoda</taxon>
        <taxon>Chromadorea</taxon>
        <taxon>Rhabditida</taxon>
        <taxon>Spirurina</taxon>
        <taxon>Ascaridomorpha</taxon>
        <taxon>Ascaridoidea</taxon>
        <taxon>Toxocaridae</taxon>
        <taxon>Toxocara</taxon>
    </lineage>
</organism>
<keyword evidence="2" id="KW-1185">Reference proteome</keyword>